<name>A0A8K0UF32_9AGAR</name>
<sequence length="187" mass="20308">MAAGAAGPGLFFTFAAMTLLIFASVSAPTWNSVSFLNTDTGGQERRFGVFGYTGTDAHVGWYFPRDVADDRLNGNLFHNFTYVLILIPVAAGLSGLAFIFGLCGFAYHRAGTVFMTLVSALALLVTLVAWVIEMVLFGVARDHIRDRGDEAQFGNANWLVLGAFVALIFAFFTSACGIFGSYRSRRY</sequence>
<keyword evidence="2 5" id="KW-0812">Transmembrane</keyword>
<feature type="signal peptide" evidence="6">
    <location>
        <begin position="1"/>
        <end position="27"/>
    </location>
</feature>
<feature type="transmembrane region" description="Helical" evidence="5">
    <location>
        <begin position="158"/>
        <end position="182"/>
    </location>
</feature>
<dbReference type="GO" id="GO:0032153">
    <property type="term" value="C:cell division site"/>
    <property type="evidence" value="ECO:0007669"/>
    <property type="project" value="TreeGrafter"/>
</dbReference>
<dbReference type="OrthoDB" id="2354757at2759"/>
<dbReference type="Proteomes" id="UP000813824">
    <property type="component" value="Unassembled WGS sequence"/>
</dbReference>
<dbReference type="GO" id="GO:0005886">
    <property type="term" value="C:plasma membrane"/>
    <property type="evidence" value="ECO:0007669"/>
    <property type="project" value="InterPro"/>
</dbReference>
<feature type="transmembrane region" description="Helical" evidence="5">
    <location>
        <begin position="114"/>
        <end position="138"/>
    </location>
</feature>
<evidence type="ECO:0000256" key="2">
    <source>
        <dbReference type="ARBA" id="ARBA00022692"/>
    </source>
</evidence>
<gene>
    <name evidence="7" type="ORF">BXZ70DRAFT_575466</name>
</gene>
<reference evidence="7" key="1">
    <citation type="journal article" date="2021" name="New Phytol.">
        <title>Evolutionary innovations through gain and loss of genes in the ectomycorrhizal Boletales.</title>
        <authorList>
            <person name="Wu G."/>
            <person name="Miyauchi S."/>
            <person name="Morin E."/>
            <person name="Kuo A."/>
            <person name="Drula E."/>
            <person name="Varga T."/>
            <person name="Kohler A."/>
            <person name="Feng B."/>
            <person name="Cao Y."/>
            <person name="Lipzen A."/>
            <person name="Daum C."/>
            <person name="Hundley H."/>
            <person name="Pangilinan J."/>
            <person name="Johnson J."/>
            <person name="Barry K."/>
            <person name="LaButti K."/>
            <person name="Ng V."/>
            <person name="Ahrendt S."/>
            <person name="Min B."/>
            <person name="Choi I.G."/>
            <person name="Park H."/>
            <person name="Plett J.M."/>
            <person name="Magnuson J."/>
            <person name="Spatafora J.W."/>
            <person name="Nagy L.G."/>
            <person name="Henrissat B."/>
            <person name="Grigoriev I.V."/>
            <person name="Yang Z.L."/>
            <person name="Xu J."/>
            <person name="Martin F.M."/>
        </authorList>
    </citation>
    <scope>NUCLEOTIDE SEQUENCE</scope>
    <source>
        <strain evidence="7">KKN 215</strain>
    </source>
</reference>
<comment type="subcellular location">
    <subcellularLocation>
        <location evidence="1">Membrane</location>
        <topology evidence="1">Multi-pass membrane protein</topology>
    </subcellularLocation>
</comment>
<evidence type="ECO:0008006" key="9">
    <source>
        <dbReference type="Google" id="ProtNLM"/>
    </source>
</evidence>
<evidence type="ECO:0000256" key="6">
    <source>
        <dbReference type="SAM" id="SignalP"/>
    </source>
</evidence>
<dbReference type="Pfam" id="PF06687">
    <property type="entry name" value="SUR7"/>
    <property type="match status" value="1"/>
</dbReference>
<dbReference type="AlphaFoldDB" id="A0A8K0UF32"/>
<comment type="caution">
    <text evidence="7">The sequence shown here is derived from an EMBL/GenBank/DDBJ whole genome shotgun (WGS) entry which is preliminary data.</text>
</comment>
<keyword evidence="6" id="KW-0732">Signal</keyword>
<evidence type="ECO:0000256" key="3">
    <source>
        <dbReference type="ARBA" id="ARBA00022989"/>
    </source>
</evidence>
<evidence type="ECO:0000256" key="4">
    <source>
        <dbReference type="ARBA" id="ARBA00023136"/>
    </source>
</evidence>
<organism evidence="7 8">
    <name type="scientific">Cristinia sonorae</name>
    <dbReference type="NCBI Taxonomy" id="1940300"/>
    <lineage>
        <taxon>Eukaryota</taxon>
        <taxon>Fungi</taxon>
        <taxon>Dikarya</taxon>
        <taxon>Basidiomycota</taxon>
        <taxon>Agaricomycotina</taxon>
        <taxon>Agaricomycetes</taxon>
        <taxon>Agaricomycetidae</taxon>
        <taxon>Agaricales</taxon>
        <taxon>Pleurotineae</taxon>
        <taxon>Stephanosporaceae</taxon>
        <taxon>Cristinia</taxon>
    </lineage>
</organism>
<accession>A0A8K0UF32</accession>
<keyword evidence="3 5" id="KW-1133">Transmembrane helix</keyword>
<feature type="transmembrane region" description="Helical" evidence="5">
    <location>
        <begin position="80"/>
        <end position="107"/>
    </location>
</feature>
<dbReference type="InterPro" id="IPR051380">
    <property type="entry name" value="pH-response_reg_palI/RIM9"/>
</dbReference>
<evidence type="ECO:0000313" key="7">
    <source>
        <dbReference type="EMBL" id="KAH8083791.1"/>
    </source>
</evidence>
<feature type="chain" id="PRO_5035451003" description="Pali-domain-containing protein" evidence="6">
    <location>
        <begin position="28"/>
        <end position="187"/>
    </location>
</feature>
<dbReference type="EMBL" id="JAEVFJ010000047">
    <property type="protein sequence ID" value="KAH8083791.1"/>
    <property type="molecule type" value="Genomic_DNA"/>
</dbReference>
<evidence type="ECO:0000256" key="1">
    <source>
        <dbReference type="ARBA" id="ARBA00004141"/>
    </source>
</evidence>
<evidence type="ECO:0000256" key="5">
    <source>
        <dbReference type="SAM" id="Phobius"/>
    </source>
</evidence>
<keyword evidence="4 5" id="KW-0472">Membrane</keyword>
<dbReference type="InterPro" id="IPR009571">
    <property type="entry name" value="SUR7/Rim9-like_fungi"/>
</dbReference>
<protein>
    <recommendedName>
        <fullName evidence="9">Pali-domain-containing protein</fullName>
    </recommendedName>
</protein>
<dbReference type="PANTHER" id="PTHR28013:SF3">
    <property type="entry name" value="PROTEIN DCV1-RELATED"/>
    <property type="match status" value="1"/>
</dbReference>
<proteinExistence type="predicted"/>
<dbReference type="GO" id="GO:0035838">
    <property type="term" value="C:growing cell tip"/>
    <property type="evidence" value="ECO:0007669"/>
    <property type="project" value="TreeGrafter"/>
</dbReference>
<keyword evidence="8" id="KW-1185">Reference proteome</keyword>
<evidence type="ECO:0000313" key="8">
    <source>
        <dbReference type="Proteomes" id="UP000813824"/>
    </source>
</evidence>
<dbReference type="PANTHER" id="PTHR28013">
    <property type="entry name" value="PROTEIN DCV1-RELATED"/>
    <property type="match status" value="1"/>
</dbReference>